<proteinExistence type="predicted"/>
<organism evidence="1 2">
    <name type="scientific">Melastoma candidum</name>
    <dbReference type="NCBI Taxonomy" id="119954"/>
    <lineage>
        <taxon>Eukaryota</taxon>
        <taxon>Viridiplantae</taxon>
        <taxon>Streptophyta</taxon>
        <taxon>Embryophyta</taxon>
        <taxon>Tracheophyta</taxon>
        <taxon>Spermatophyta</taxon>
        <taxon>Magnoliopsida</taxon>
        <taxon>eudicotyledons</taxon>
        <taxon>Gunneridae</taxon>
        <taxon>Pentapetalae</taxon>
        <taxon>rosids</taxon>
        <taxon>malvids</taxon>
        <taxon>Myrtales</taxon>
        <taxon>Melastomataceae</taxon>
        <taxon>Melastomatoideae</taxon>
        <taxon>Melastomateae</taxon>
        <taxon>Melastoma</taxon>
    </lineage>
</organism>
<sequence length="690" mass="76101">MLLNACCEFRPFSSHAAVRHLPDDVLRLASTAPQVRQVHARLVVSGGPRLPQFLAARLVGMYSGLSLLRDARKVFDEYPVSEKSSLLLWNSILRGYASNGDYAETLRLFLEMKKGGFWGDGFTFPLVIRACGAMGGERLCKIVHCAAVEMGLGESFHVVNELMGMYSKLGEMRVSRRLFDGMGVRSRLSWNILISGFARNADCDGAWEIFERMESEGIEPNVITWTSLLSSHARCGRHAETVELFGLMRMRGVGPNGEILAMVLSACSCVVENRTGEAMHGLVVKDGLEGYLIVKNSLICMYGRRGLVQDTRRLYSEIEIKNVVTANALITSYGESGCCDEALEVFSQLGNMDGCSVIRPNLITWSAVIDACTSAGRWADAQELFRRMQLANVLPNVVTVSTVLSVCADSASLNLGREIHCHVTRAEMNRNVLVVNSLINMYMRCGSLREGTLVFEKFDDRDLISWNTIIAGYGMHGMGRDSLQYFDRMVQSGIHPDGVTFVAVLSACSHSGLVEEGRTLYGRMKGDFQIVPKVEHYACMVDLLGRSGNLTEAIETVNSMSMVPNERVWGALLNACRMHKNTELAASTAEYVLRRESAGTGSYALMSNIYAESGRWEESAEVRSWAKEKGMRKLPGQSWINVREKVWMFGSGSSVESGLEGVFGVVEELAVHMESEEEYAAADAAPPPPL</sequence>
<gene>
    <name evidence="1" type="ORF">MLD38_028946</name>
</gene>
<keyword evidence="2" id="KW-1185">Reference proteome</keyword>
<evidence type="ECO:0000313" key="1">
    <source>
        <dbReference type="EMBL" id="KAI4330685.1"/>
    </source>
</evidence>
<protein>
    <submittedName>
        <fullName evidence="1">Uncharacterized protein</fullName>
    </submittedName>
</protein>
<name>A0ACB9N2A5_9MYRT</name>
<comment type="caution">
    <text evidence="1">The sequence shown here is derived from an EMBL/GenBank/DDBJ whole genome shotgun (WGS) entry which is preliminary data.</text>
</comment>
<evidence type="ECO:0000313" key="2">
    <source>
        <dbReference type="Proteomes" id="UP001057402"/>
    </source>
</evidence>
<dbReference type="EMBL" id="CM042887">
    <property type="protein sequence ID" value="KAI4330685.1"/>
    <property type="molecule type" value="Genomic_DNA"/>
</dbReference>
<reference evidence="2" key="1">
    <citation type="journal article" date="2023" name="Front. Plant Sci.">
        <title>Chromosomal-level genome assembly of Melastoma candidum provides insights into trichome evolution.</title>
        <authorList>
            <person name="Zhong Y."/>
            <person name="Wu W."/>
            <person name="Sun C."/>
            <person name="Zou P."/>
            <person name="Liu Y."/>
            <person name="Dai S."/>
            <person name="Zhou R."/>
        </authorList>
    </citation>
    <scope>NUCLEOTIDE SEQUENCE [LARGE SCALE GENOMIC DNA]</scope>
</reference>
<dbReference type="Proteomes" id="UP001057402">
    <property type="component" value="Chromosome 8"/>
</dbReference>
<accession>A0ACB9N2A5</accession>